<dbReference type="PROSITE" id="PS51101">
    <property type="entry name" value="PTS_EIIB_TYPE_4"/>
    <property type="match status" value="1"/>
</dbReference>
<dbReference type="Proteomes" id="UP001597399">
    <property type="component" value="Unassembled WGS sequence"/>
</dbReference>
<keyword evidence="5" id="KW-0808">Transferase</keyword>
<dbReference type="SUPFAM" id="SSF52728">
    <property type="entry name" value="PTS IIb component"/>
    <property type="match status" value="1"/>
</dbReference>
<evidence type="ECO:0000256" key="3">
    <source>
        <dbReference type="ARBA" id="ARBA00022490"/>
    </source>
</evidence>
<proteinExistence type="predicted"/>
<name>A0ABW5S0M1_9BACL</name>
<comment type="subcellular location">
    <subcellularLocation>
        <location evidence="1">Cytoplasm</location>
    </subcellularLocation>
</comment>
<evidence type="ECO:0000256" key="5">
    <source>
        <dbReference type="ARBA" id="ARBA00022679"/>
    </source>
</evidence>
<evidence type="ECO:0000256" key="7">
    <source>
        <dbReference type="ARBA" id="ARBA00022777"/>
    </source>
</evidence>
<evidence type="ECO:0000256" key="1">
    <source>
        <dbReference type="ARBA" id="ARBA00004496"/>
    </source>
</evidence>
<comment type="caution">
    <text evidence="9">The sequence shown here is derived from an EMBL/GenBank/DDBJ whole genome shotgun (WGS) entry which is preliminary data.</text>
</comment>
<evidence type="ECO:0000256" key="4">
    <source>
        <dbReference type="ARBA" id="ARBA00022597"/>
    </source>
</evidence>
<organism evidence="9 10">
    <name type="scientific">Sporolactobacillus shoreicorticis</name>
    <dbReference type="NCBI Taxonomy" id="1923877"/>
    <lineage>
        <taxon>Bacteria</taxon>
        <taxon>Bacillati</taxon>
        <taxon>Bacillota</taxon>
        <taxon>Bacilli</taxon>
        <taxon>Bacillales</taxon>
        <taxon>Sporolactobacillaceae</taxon>
        <taxon>Sporolactobacillus</taxon>
    </lineage>
</organism>
<accession>A0ABW5S0M1</accession>
<dbReference type="Gene3D" id="3.40.35.10">
    <property type="entry name" value="Phosphotransferase system, sorbose subfamily IIB component"/>
    <property type="match status" value="1"/>
</dbReference>
<evidence type="ECO:0000256" key="6">
    <source>
        <dbReference type="ARBA" id="ARBA00022683"/>
    </source>
</evidence>
<dbReference type="EMBL" id="JBHUMQ010000015">
    <property type="protein sequence ID" value="MFD2693166.1"/>
    <property type="molecule type" value="Genomic_DNA"/>
</dbReference>
<dbReference type="InterPro" id="IPR004720">
    <property type="entry name" value="PTS_IIB_sorbose-sp"/>
</dbReference>
<feature type="domain" description="PTS EIIB type-4" evidence="8">
    <location>
        <begin position="1"/>
        <end position="160"/>
    </location>
</feature>
<dbReference type="InterPro" id="IPR036667">
    <property type="entry name" value="PTS_IIB_sorbose-sp_sf"/>
</dbReference>
<keyword evidence="2" id="KW-0813">Transport</keyword>
<evidence type="ECO:0000313" key="9">
    <source>
        <dbReference type="EMBL" id="MFD2693166.1"/>
    </source>
</evidence>
<evidence type="ECO:0000256" key="2">
    <source>
        <dbReference type="ARBA" id="ARBA00022448"/>
    </source>
</evidence>
<keyword evidence="3" id="KW-0963">Cytoplasm</keyword>
<gene>
    <name evidence="9" type="ORF">ACFSUE_05920</name>
</gene>
<protein>
    <submittedName>
        <fullName evidence="9">PTS system mannose/fructose/N-acetylgalactosamine-transporter subunit IIB</fullName>
    </submittedName>
</protein>
<evidence type="ECO:0000313" key="10">
    <source>
        <dbReference type="Proteomes" id="UP001597399"/>
    </source>
</evidence>
<evidence type="ECO:0000259" key="8">
    <source>
        <dbReference type="PROSITE" id="PS51101"/>
    </source>
</evidence>
<dbReference type="RefSeq" id="WP_253058587.1">
    <property type="nucleotide sequence ID" value="NZ_JAMXWM010000002.1"/>
</dbReference>
<reference evidence="10" key="1">
    <citation type="journal article" date="2019" name="Int. J. Syst. Evol. Microbiol.">
        <title>The Global Catalogue of Microorganisms (GCM) 10K type strain sequencing project: providing services to taxonomists for standard genome sequencing and annotation.</title>
        <authorList>
            <consortium name="The Broad Institute Genomics Platform"/>
            <consortium name="The Broad Institute Genome Sequencing Center for Infectious Disease"/>
            <person name="Wu L."/>
            <person name="Ma J."/>
        </authorList>
    </citation>
    <scope>NUCLEOTIDE SEQUENCE [LARGE SCALE GENOMIC DNA]</scope>
    <source>
        <strain evidence="10">TISTR 2466</strain>
    </source>
</reference>
<keyword evidence="7" id="KW-0418">Kinase</keyword>
<dbReference type="Pfam" id="PF03830">
    <property type="entry name" value="PTSIIB_sorb"/>
    <property type="match status" value="1"/>
</dbReference>
<keyword evidence="6" id="KW-0598">Phosphotransferase system</keyword>
<keyword evidence="10" id="KW-1185">Reference proteome</keyword>
<sequence length="160" mass="17950">MARIDDRLIHGQVAVMWSKQLNVSRIIVVSDEVAKNELQVSALKMAAPASIQAFVFPVDKAATLINDPRSEKMRILVVTNTPDDLYRLLTKIHEKPDLNIANYGRVAGNLESKEKITDTVYVGQNDKEIFNKLFELGFDFSYQPLPSDSKKSLKKLMGGN</sequence>
<keyword evidence="4" id="KW-0762">Sugar transport</keyword>